<dbReference type="EMBL" id="JAPWTJ010000324">
    <property type="protein sequence ID" value="KAJ8979645.1"/>
    <property type="molecule type" value="Genomic_DNA"/>
</dbReference>
<comment type="caution">
    <text evidence="2">The sequence shown here is derived from an EMBL/GenBank/DDBJ whole genome shotgun (WGS) entry which is preliminary data.</text>
</comment>
<keyword evidence="1" id="KW-0812">Transmembrane</keyword>
<dbReference type="Pfam" id="PF03133">
    <property type="entry name" value="TTL"/>
    <property type="match status" value="1"/>
</dbReference>
<keyword evidence="1" id="KW-0472">Membrane</keyword>
<dbReference type="Proteomes" id="UP001162164">
    <property type="component" value="Unassembled WGS sequence"/>
</dbReference>
<evidence type="ECO:0008006" key="4">
    <source>
        <dbReference type="Google" id="ProtNLM"/>
    </source>
</evidence>
<protein>
    <recommendedName>
        <fullName evidence="4">Tubulin polyglutamylase TTLL6</fullName>
    </recommendedName>
</protein>
<sequence>MQPVENVNTVKSVGSFEQKDNRKEHNYQGCGPRWVLHMTTMCFRFASGVPIGHEPAQQQIREQNAIQPIETWYKKYNTLSLLIGVLSGLIFLIITADRCRQCFNKLENKSHAGSFNKIFWVYGKNVDSGYLKEVFTILQRFGYRNKPNSSDWDLLWAHDYPFRNLYPQLNNLKQHQKVNHFPGCGYITNKVDLATSGLKYIPPAFKLPGDKEKLIEYSKKFSNISFVQKKNDHRNIQIKRIEEIDLDKEGNFVQEYVDKPLLINGHKFDIGIYTVITSVDPLRVYVYNGEALLRFCPVKYYPFDPNNLDKYVVGDDYLPIWEVPALDYYYNKLGLSMRDSLNTYLQEQGRDPSVIWEQIEDSIRTIVLAKEPLILNVLKSSFSSKPTPVSSSPVQYLHQEKEMIVSDKNIATFPKACSSDLCRTSCVSSDCQLCKPCLSPETRQYLEQAYMEHLHKGDCKRVFPPSMVRLLIWYTASFALVNFNNPLEVNETPAEAFDVKDLDNYSAENRLHFRWFQGKCQLDSSWCF</sequence>
<keyword evidence="1" id="KW-1133">Transmembrane helix</keyword>
<feature type="transmembrane region" description="Helical" evidence="1">
    <location>
        <begin position="76"/>
        <end position="96"/>
    </location>
</feature>
<keyword evidence="3" id="KW-1185">Reference proteome</keyword>
<proteinExistence type="predicted"/>
<reference evidence="2" key="1">
    <citation type="journal article" date="2023" name="Insect Mol. Biol.">
        <title>Genome sequencing provides insights into the evolution of gene families encoding plant cell wall-degrading enzymes in longhorned beetles.</title>
        <authorList>
            <person name="Shin N.R."/>
            <person name="Okamura Y."/>
            <person name="Kirsch R."/>
            <person name="Pauchet Y."/>
        </authorList>
    </citation>
    <scope>NUCLEOTIDE SEQUENCE</scope>
    <source>
        <strain evidence="2">MMC_N1</strain>
    </source>
</reference>
<gene>
    <name evidence="2" type="ORF">NQ317_001352</name>
</gene>
<dbReference type="PANTHER" id="PTHR47113">
    <property type="entry name" value="LD09343P"/>
    <property type="match status" value="1"/>
</dbReference>
<organism evidence="2 3">
    <name type="scientific">Molorchus minor</name>
    <dbReference type="NCBI Taxonomy" id="1323400"/>
    <lineage>
        <taxon>Eukaryota</taxon>
        <taxon>Metazoa</taxon>
        <taxon>Ecdysozoa</taxon>
        <taxon>Arthropoda</taxon>
        <taxon>Hexapoda</taxon>
        <taxon>Insecta</taxon>
        <taxon>Pterygota</taxon>
        <taxon>Neoptera</taxon>
        <taxon>Endopterygota</taxon>
        <taxon>Coleoptera</taxon>
        <taxon>Polyphaga</taxon>
        <taxon>Cucujiformia</taxon>
        <taxon>Chrysomeloidea</taxon>
        <taxon>Cerambycidae</taxon>
        <taxon>Lamiinae</taxon>
        <taxon>Monochamini</taxon>
        <taxon>Molorchus</taxon>
    </lineage>
</organism>
<dbReference type="PANTHER" id="PTHR47113:SF1">
    <property type="entry name" value="LD09343P"/>
    <property type="match status" value="1"/>
</dbReference>
<evidence type="ECO:0000313" key="3">
    <source>
        <dbReference type="Proteomes" id="UP001162164"/>
    </source>
</evidence>
<accession>A0ABQ9JN28</accession>
<name>A0ABQ9JN28_9CUCU</name>
<dbReference type="InterPro" id="IPR053317">
    <property type="entry name" value="Tubulin_polyglutamylase"/>
</dbReference>
<evidence type="ECO:0000313" key="2">
    <source>
        <dbReference type="EMBL" id="KAJ8979645.1"/>
    </source>
</evidence>
<dbReference type="Gene3D" id="3.30.470.20">
    <property type="entry name" value="ATP-grasp fold, B domain"/>
    <property type="match status" value="1"/>
</dbReference>
<dbReference type="InterPro" id="IPR004344">
    <property type="entry name" value="TTL/TTLL_fam"/>
</dbReference>
<dbReference type="PROSITE" id="PS51221">
    <property type="entry name" value="TTL"/>
    <property type="match status" value="1"/>
</dbReference>
<evidence type="ECO:0000256" key="1">
    <source>
        <dbReference type="SAM" id="Phobius"/>
    </source>
</evidence>